<dbReference type="AlphaFoldDB" id="A0A8K0FXH3"/>
<proteinExistence type="predicted"/>
<reference evidence="1" key="1">
    <citation type="submission" date="2019-08" db="EMBL/GenBank/DDBJ databases">
        <title>The genome of the North American firefly Photinus pyralis.</title>
        <authorList>
            <consortium name="Photinus pyralis genome working group"/>
            <person name="Fallon T.R."/>
            <person name="Sander Lower S.E."/>
            <person name="Weng J.-K."/>
        </authorList>
    </citation>
    <scope>NUCLEOTIDE SEQUENCE</scope>
    <source>
        <strain evidence="1">TRF0915ILg1</strain>
        <tissue evidence="1">Whole body</tissue>
    </source>
</reference>
<sequence>MELKVKLLKKIEEKKLKWAGHMLRMDANLQVETVWSARAIEKNRRRGPRQTWNNSVKEILKKRGKTWAEAKVIAELGVDRQNKRYNENLMAPRVVFEQVVSEGNIINAARYKKRRLLPIVVPFAQNLGDDFIFVDDNVRPHRAELVKNFLQEHQITRMAWSAWSLDSSLIEHVWDKLKRLLSCRQHAPQSIQELNKVSEEWEALTQEFLNNLISNIPRRCREVHRKRGGPH</sequence>
<dbReference type="OrthoDB" id="25402at2759"/>
<dbReference type="Gene3D" id="3.30.420.10">
    <property type="entry name" value="Ribonuclease H-like superfamily/Ribonuclease H"/>
    <property type="match status" value="1"/>
</dbReference>
<dbReference type="GO" id="GO:0003676">
    <property type="term" value="F:nucleic acid binding"/>
    <property type="evidence" value="ECO:0007669"/>
    <property type="project" value="InterPro"/>
</dbReference>
<protein>
    <recommendedName>
        <fullName evidence="3">Tc1-like transposase DDE domain-containing protein</fullName>
    </recommendedName>
</protein>
<dbReference type="EMBL" id="VTPC01091035">
    <property type="protein sequence ID" value="KAF2880002.1"/>
    <property type="molecule type" value="Genomic_DNA"/>
</dbReference>
<name>A0A8K0FXH3_IGNLU</name>
<evidence type="ECO:0000313" key="1">
    <source>
        <dbReference type="EMBL" id="KAF2880002.1"/>
    </source>
</evidence>
<dbReference type="InterPro" id="IPR036397">
    <property type="entry name" value="RNaseH_sf"/>
</dbReference>
<dbReference type="Proteomes" id="UP000801492">
    <property type="component" value="Unassembled WGS sequence"/>
</dbReference>
<keyword evidence="2" id="KW-1185">Reference proteome</keyword>
<accession>A0A8K0FXH3</accession>
<gene>
    <name evidence="1" type="ORF">ILUMI_26162</name>
</gene>
<organism evidence="1 2">
    <name type="scientific">Ignelater luminosus</name>
    <name type="common">Cucubano</name>
    <name type="synonym">Pyrophorus luminosus</name>
    <dbReference type="NCBI Taxonomy" id="2038154"/>
    <lineage>
        <taxon>Eukaryota</taxon>
        <taxon>Metazoa</taxon>
        <taxon>Ecdysozoa</taxon>
        <taxon>Arthropoda</taxon>
        <taxon>Hexapoda</taxon>
        <taxon>Insecta</taxon>
        <taxon>Pterygota</taxon>
        <taxon>Neoptera</taxon>
        <taxon>Endopterygota</taxon>
        <taxon>Coleoptera</taxon>
        <taxon>Polyphaga</taxon>
        <taxon>Elateriformia</taxon>
        <taxon>Elateroidea</taxon>
        <taxon>Elateridae</taxon>
        <taxon>Agrypninae</taxon>
        <taxon>Pyrophorini</taxon>
        <taxon>Ignelater</taxon>
    </lineage>
</organism>
<evidence type="ECO:0008006" key="3">
    <source>
        <dbReference type="Google" id="ProtNLM"/>
    </source>
</evidence>
<comment type="caution">
    <text evidence="1">The sequence shown here is derived from an EMBL/GenBank/DDBJ whole genome shotgun (WGS) entry which is preliminary data.</text>
</comment>
<evidence type="ECO:0000313" key="2">
    <source>
        <dbReference type="Proteomes" id="UP000801492"/>
    </source>
</evidence>